<dbReference type="Gene3D" id="1.10.569.10">
    <property type="entry name" value="Aldehyde Ferredoxin Oxidoreductase Protein, subunit A, domain 2"/>
    <property type="match status" value="1"/>
</dbReference>
<evidence type="ECO:0000256" key="4">
    <source>
        <dbReference type="ARBA" id="ARBA00022723"/>
    </source>
</evidence>
<organism evidence="11 12">
    <name type="scientific">Clostridium grantii DSM 8605</name>
    <dbReference type="NCBI Taxonomy" id="1121316"/>
    <lineage>
        <taxon>Bacteria</taxon>
        <taxon>Bacillati</taxon>
        <taxon>Bacillota</taxon>
        <taxon>Clostridia</taxon>
        <taxon>Eubacteriales</taxon>
        <taxon>Clostridiaceae</taxon>
        <taxon>Clostridium</taxon>
    </lineage>
</organism>
<dbReference type="PANTHER" id="PTHR30038:SF0">
    <property type="entry name" value="TUNGSTEN-CONTAINING ALDEHYDE FERREDOXIN OXIDOREDUCTASE"/>
    <property type="match status" value="1"/>
</dbReference>
<dbReference type="InterPro" id="IPR051919">
    <property type="entry name" value="W-dependent_AOR"/>
</dbReference>
<evidence type="ECO:0000256" key="2">
    <source>
        <dbReference type="ARBA" id="ARBA00011032"/>
    </source>
</evidence>
<evidence type="ECO:0000313" key="12">
    <source>
        <dbReference type="Proteomes" id="UP000184447"/>
    </source>
</evidence>
<dbReference type="GO" id="GO:0009055">
    <property type="term" value="F:electron transfer activity"/>
    <property type="evidence" value="ECO:0007669"/>
    <property type="project" value="InterPro"/>
</dbReference>
<evidence type="ECO:0000256" key="6">
    <source>
        <dbReference type="ARBA" id="ARBA00023004"/>
    </source>
</evidence>
<sequence>MLGGYAGKILRIDLTTGELHNTFYDEDTLRKYLGGSGLGARILYDETNSDTDPLGPENLLIFLTGPTEGTRMPNAGRYQVITRSPLTGSWGEANSGGKWGVKLKKAGYDGVIFKGISPKPVYLNITEEKAELLDASDLWGKDSFETDEILRERHGKKACTCDIGIGGEKMSLLSCIMNDGVDGRTAGRCGVGAVMGSKKLKAICVDGNVKTPIINELSLNQSIKEWAPKIMKDMEALREGGTSCAVPFIEEIGDIPIKNWAQGSFNVENLATPVYNAKFLSGRYGCANCAIRCGRIVEIKEGPYKCEETAGPEYETLGLFGPNCLINDLGPICKANELCNRYGIDTIGVGNAVAFAMEAYERGLLTEEQMGCKARFGNAEDMLTIVHKIGRREDFGYYLADGTKVAAKVLGGIAEEFSVEQRGMGFPAHDPRYADSIGLQYAVSPRGACHLSANCHGQEYGGFYGGFGFYRSIKLKNHSIENKPEMNVELEHIMCLCDSLTICKFLLDATGDSSADLLVSWLSDITGWDLDKEELIKIGERIFNLKRMYLVRDGQSRKDDKLPQRMRKRRMTGGSANNIPDIDSMLDRYYEIRGWDEFGIPTEETLKRLDLLDTL</sequence>
<name>A0A1M5TNL8_9CLOT</name>
<dbReference type="InterPro" id="IPR013984">
    <property type="entry name" value="Ald_Fedxn_OxRdtase_dom2"/>
</dbReference>
<keyword evidence="3" id="KW-0004">4Fe-4S</keyword>
<comment type="similarity">
    <text evidence="2">Belongs to the AOR/FOR family.</text>
</comment>
<dbReference type="Pfam" id="PF01314">
    <property type="entry name" value="AFOR_C"/>
    <property type="match status" value="1"/>
</dbReference>
<dbReference type="SUPFAM" id="SSF56228">
    <property type="entry name" value="Aldehyde ferredoxin oxidoreductase, N-terminal domain"/>
    <property type="match status" value="1"/>
</dbReference>
<dbReference type="Pfam" id="PF02730">
    <property type="entry name" value="AFOR_N"/>
    <property type="match status" value="1"/>
</dbReference>
<dbReference type="GO" id="GO:0051539">
    <property type="term" value="F:4 iron, 4 sulfur cluster binding"/>
    <property type="evidence" value="ECO:0007669"/>
    <property type="project" value="UniProtKB-KW"/>
</dbReference>
<protein>
    <submittedName>
        <fullName evidence="11">Aldehyde:ferredoxin oxidoreductase</fullName>
    </submittedName>
</protein>
<evidence type="ECO:0000256" key="8">
    <source>
        <dbReference type="ARBA" id="ARBA00049934"/>
    </source>
</evidence>
<keyword evidence="12" id="KW-1185">Reference proteome</keyword>
<dbReference type="SUPFAM" id="SSF48310">
    <property type="entry name" value="Aldehyde ferredoxin oxidoreductase, C-terminal domains"/>
    <property type="match status" value="1"/>
</dbReference>
<dbReference type="InterPro" id="IPR001203">
    <property type="entry name" value="OxRdtase_Ald_Fedxn_C"/>
</dbReference>
<comment type="cofactor">
    <cofactor evidence="1">
        <name>[4Fe-4S] cluster</name>
        <dbReference type="ChEBI" id="CHEBI:49883"/>
    </cofactor>
</comment>
<keyword evidence="5" id="KW-0560">Oxidoreductase</keyword>
<dbReference type="InterPro" id="IPR013983">
    <property type="entry name" value="Ald_Fedxn_OxRdtase_N"/>
</dbReference>
<evidence type="ECO:0000313" key="11">
    <source>
        <dbReference type="EMBL" id="SHH52261.1"/>
    </source>
</evidence>
<keyword evidence="6" id="KW-0408">Iron</keyword>
<comment type="cofactor">
    <cofactor evidence="8">
        <name>tungstopterin</name>
        <dbReference type="ChEBI" id="CHEBI:30402"/>
    </cofactor>
</comment>
<dbReference type="Proteomes" id="UP000184447">
    <property type="component" value="Unassembled WGS sequence"/>
</dbReference>
<dbReference type="OrthoDB" id="9763894at2"/>
<dbReference type="InterPro" id="IPR036503">
    <property type="entry name" value="Ald_Fedxn_OxRdtase_N_sf"/>
</dbReference>
<evidence type="ECO:0000256" key="9">
    <source>
        <dbReference type="SAM" id="MobiDB-lite"/>
    </source>
</evidence>
<evidence type="ECO:0000256" key="5">
    <source>
        <dbReference type="ARBA" id="ARBA00023002"/>
    </source>
</evidence>
<gene>
    <name evidence="11" type="ORF">SAMN02745207_01404</name>
</gene>
<feature type="region of interest" description="Disordered" evidence="9">
    <location>
        <begin position="556"/>
        <end position="579"/>
    </location>
</feature>
<dbReference type="Gene3D" id="1.10.599.10">
    <property type="entry name" value="Aldehyde Ferredoxin Oxidoreductase Protein, subunit A, domain 3"/>
    <property type="match status" value="1"/>
</dbReference>
<dbReference type="PANTHER" id="PTHR30038">
    <property type="entry name" value="ALDEHYDE FERREDOXIN OXIDOREDUCTASE"/>
    <property type="match status" value="1"/>
</dbReference>
<keyword evidence="4" id="KW-0479">Metal-binding</keyword>
<proteinExistence type="inferred from homology"/>
<dbReference type="SMART" id="SM00790">
    <property type="entry name" value="AFOR_N"/>
    <property type="match status" value="1"/>
</dbReference>
<evidence type="ECO:0000259" key="10">
    <source>
        <dbReference type="SMART" id="SM00790"/>
    </source>
</evidence>
<dbReference type="InterPro" id="IPR036021">
    <property type="entry name" value="Tungsten_al_ferr_oxy-like_C"/>
</dbReference>
<dbReference type="Gene3D" id="3.60.9.10">
    <property type="entry name" value="Aldehyde ferredoxin oxidoreductase, N-terminal domain"/>
    <property type="match status" value="1"/>
</dbReference>
<keyword evidence="7" id="KW-0411">Iron-sulfur</keyword>
<dbReference type="EMBL" id="FQXM01000006">
    <property type="protein sequence ID" value="SHH52261.1"/>
    <property type="molecule type" value="Genomic_DNA"/>
</dbReference>
<evidence type="ECO:0000256" key="1">
    <source>
        <dbReference type="ARBA" id="ARBA00001966"/>
    </source>
</evidence>
<dbReference type="AlphaFoldDB" id="A0A1M5TNL8"/>
<reference evidence="11 12" key="1">
    <citation type="submission" date="2016-11" db="EMBL/GenBank/DDBJ databases">
        <authorList>
            <person name="Jaros S."/>
            <person name="Januszkiewicz K."/>
            <person name="Wedrychowicz H."/>
        </authorList>
    </citation>
    <scope>NUCLEOTIDE SEQUENCE [LARGE SCALE GENOMIC DNA]</scope>
    <source>
        <strain evidence="11 12">DSM 8605</strain>
    </source>
</reference>
<dbReference type="InterPro" id="IPR013985">
    <property type="entry name" value="Ald_Fedxn_OxRdtase_dom3"/>
</dbReference>
<evidence type="ECO:0000256" key="3">
    <source>
        <dbReference type="ARBA" id="ARBA00022485"/>
    </source>
</evidence>
<dbReference type="RefSeq" id="WP_073337718.1">
    <property type="nucleotide sequence ID" value="NZ_FQXM01000006.1"/>
</dbReference>
<dbReference type="STRING" id="1121316.SAMN02745207_01404"/>
<dbReference type="GO" id="GO:0046872">
    <property type="term" value="F:metal ion binding"/>
    <property type="evidence" value="ECO:0007669"/>
    <property type="project" value="UniProtKB-KW"/>
</dbReference>
<feature type="domain" description="Aldehyde ferredoxin oxidoreductase N-terminal" evidence="10">
    <location>
        <begin position="5"/>
        <end position="209"/>
    </location>
</feature>
<accession>A0A1M5TNL8</accession>
<dbReference type="GO" id="GO:0016625">
    <property type="term" value="F:oxidoreductase activity, acting on the aldehyde or oxo group of donors, iron-sulfur protein as acceptor"/>
    <property type="evidence" value="ECO:0007669"/>
    <property type="project" value="InterPro"/>
</dbReference>
<evidence type="ECO:0000256" key="7">
    <source>
        <dbReference type="ARBA" id="ARBA00023014"/>
    </source>
</evidence>